<accession>A0A5B7GBF2</accession>
<reference evidence="1 2" key="1">
    <citation type="submission" date="2019-05" db="EMBL/GenBank/DDBJ databases">
        <title>Another draft genome of Portunus trituberculatus and its Hox gene families provides insights of decapod evolution.</title>
        <authorList>
            <person name="Jeong J.-H."/>
            <person name="Song I."/>
            <person name="Kim S."/>
            <person name="Choi T."/>
            <person name="Kim D."/>
            <person name="Ryu S."/>
            <person name="Kim W."/>
        </authorList>
    </citation>
    <scope>NUCLEOTIDE SEQUENCE [LARGE SCALE GENOMIC DNA]</scope>
    <source>
        <tissue evidence="1">Muscle</tissue>
    </source>
</reference>
<dbReference type="EMBL" id="VSRR010012683">
    <property type="protein sequence ID" value="MPC54846.1"/>
    <property type="molecule type" value="Genomic_DNA"/>
</dbReference>
<proteinExistence type="predicted"/>
<gene>
    <name evidence="1" type="ORF">E2C01_048775</name>
</gene>
<evidence type="ECO:0000313" key="1">
    <source>
        <dbReference type="EMBL" id="MPC54846.1"/>
    </source>
</evidence>
<dbReference type="Proteomes" id="UP000324222">
    <property type="component" value="Unassembled WGS sequence"/>
</dbReference>
<keyword evidence="2" id="KW-1185">Reference proteome</keyword>
<evidence type="ECO:0008006" key="3">
    <source>
        <dbReference type="Google" id="ProtNLM"/>
    </source>
</evidence>
<evidence type="ECO:0000313" key="2">
    <source>
        <dbReference type="Proteomes" id="UP000324222"/>
    </source>
</evidence>
<name>A0A5B7GBF2_PORTR</name>
<sequence length="84" mass="9745">MMSLQLRSKSRHLLCISGRICVKLAPNDYSVPYGDPPKRTCLWRFASASSADLTRYYADFPWNNNRFRVRDSSLCAERITEKRG</sequence>
<comment type="caution">
    <text evidence="1">The sequence shown here is derived from an EMBL/GenBank/DDBJ whole genome shotgun (WGS) entry which is preliminary data.</text>
</comment>
<dbReference type="AlphaFoldDB" id="A0A5B7GBF2"/>
<organism evidence="1 2">
    <name type="scientific">Portunus trituberculatus</name>
    <name type="common">Swimming crab</name>
    <name type="synonym">Neptunus trituberculatus</name>
    <dbReference type="NCBI Taxonomy" id="210409"/>
    <lineage>
        <taxon>Eukaryota</taxon>
        <taxon>Metazoa</taxon>
        <taxon>Ecdysozoa</taxon>
        <taxon>Arthropoda</taxon>
        <taxon>Crustacea</taxon>
        <taxon>Multicrustacea</taxon>
        <taxon>Malacostraca</taxon>
        <taxon>Eumalacostraca</taxon>
        <taxon>Eucarida</taxon>
        <taxon>Decapoda</taxon>
        <taxon>Pleocyemata</taxon>
        <taxon>Brachyura</taxon>
        <taxon>Eubrachyura</taxon>
        <taxon>Portunoidea</taxon>
        <taxon>Portunidae</taxon>
        <taxon>Portuninae</taxon>
        <taxon>Portunus</taxon>
    </lineage>
</organism>
<protein>
    <recommendedName>
        <fullName evidence="3">CUB domain-containing protein</fullName>
    </recommendedName>
</protein>